<keyword evidence="19" id="KW-1185">Reference proteome</keyword>
<dbReference type="InterPro" id="IPR043519">
    <property type="entry name" value="NT_sf"/>
</dbReference>
<dbReference type="SUPFAM" id="SSF81301">
    <property type="entry name" value="Nucleotidyltransferase"/>
    <property type="match status" value="1"/>
</dbReference>
<dbReference type="GO" id="GO:0005524">
    <property type="term" value="F:ATP binding"/>
    <property type="evidence" value="ECO:0007669"/>
    <property type="project" value="UniProtKB-UniRule"/>
</dbReference>
<evidence type="ECO:0000256" key="11">
    <source>
        <dbReference type="PIRNR" id="PIRNR018425"/>
    </source>
</evidence>
<evidence type="ECO:0000256" key="13">
    <source>
        <dbReference type="PIRSR" id="PIRSR018425-2"/>
    </source>
</evidence>
<keyword evidence="10 11" id="KW-0539">Nucleus</keyword>
<proteinExistence type="inferred from homology"/>
<sequence length="635" mass="70918">MASEQAYGVTPPISVQLPTEAELRQSDALLEELKRQKTFESPAETAKREEVLASIQIICDAFVRRVAQEKEPKNEVLIRNARGRVFTYGSYRLGVYGPGSDIDTLIVAPKYVTREDYFKYFPDLLVSMAPKDAITDMAVVTDAFVPIIKFEYSGISIDLIFSRIIQKQLAPDFKDLKDSGLLRGLDEAELRSLNGTRVTDEILTLVPEQSTFKNALRAIKLWAQRRAVYANIMGFPGGVAWAMLVARVCQLYPKATPAVIVNRFFLVISQWRWPQPVLLKPIEGGPLPVRVWNPKLYKGDTFHLMPVITPAYPSMCATFNITRSSMTIINRELKRALQISESIMGGKRPWSDLFVKHTFFTAGYKYYISVISAAKTKESHTIWSGYVESKVRMLVQKLEQHQSIALAHPFNKGYERHHRCQNEKEIEHVQEGSLDFLCKENTVESSIIKIEPAVAELPVKADNGDDGNPIKPEIAEDGRFIKAENGESGLAIKSEHTEDIGPIRADPTQPETSDNAKPSETPAVGGATDVYTTTHYIGLELASGAKSLDLSYQVEEFKELCTSWQKYKDELKDVVSIGIQHVRNFNLPDDVFEDGEKKPQKKSAAKGAANTKKRGPPEETPPPAKRQQSSVAAAG</sequence>
<feature type="domain" description="Poly(A) polymerase nucleotidyltransferase" evidence="17">
    <location>
        <begin position="8"/>
        <end position="206"/>
    </location>
</feature>
<keyword evidence="8 11" id="KW-0067">ATP-binding</keyword>
<protein>
    <recommendedName>
        <fullName evidence="11">Poly(A) polymerase</fullName>
        <ecNumber evidence="11">2.7.7.19</ecNumber>
    </recommendedName>
</protein>
<feature type="binding site" evidence="12">
    <location>
        <begin position="101"/>
        <end position="103"/>
    </location>
    <ligand>
        <name>ATP</name>
        <dbReference type="ChEBI" id="CHEBI:30616"/>
    </ligand>
</feature>
<evidence type="ECO:0000259" key="15">
    <source>
        <dbReference type="Pfam" id="PF04926"/>
    </source>
</evidence>
<comment type="catalytic activity">
    <reaction evidence="11">
        <text>RNA(n) + ATP = RNA(n)-3'-adenine ribonucleotide + diphosphate</text>
        <dbReference type="Rhea" id="RHEA:11332"/>
        <dbReference type="Rhea" id="RHEA-COMP:14527"/>
        <dbReference type="Rhea" id="RHEA-COMP:17347"/>
        <dbReference type="ChEBI" id="CHEBI:30616"/>
        <dbReference type="ChEBI" id="CHEBI:33019"/>
        <dbReference type="ChEBI" id="CHEBI:140395"/>
        <dbReference type="ChEBI" id="CHEBI:173115"/>
        <dbReference type="EC" id="2.7.7.19"/>
    </reaction>
</comment>
<feature type="domain" description="Poly(A) polymerase central" evidence="16">
    <location>
        <begin position="211"/>
        <end position="355"/>
    </location>
</feature>
<dbReference type="GO" id="GO:1990817">
    <property type="term" value="F:poly(A) RNA polymerase activity"/>
    <property type="evidence" value="ECO:0007669"/>
    <property type="project" value="UniProtKB-UniRule"/>
</dbReference>
<dbReference type="InterPro" id="IPR014492">
    <property type="entry name" value="PolyA_polymerase"/>
</dbReference>
<dbReference type="STRING" id="2594813.A0A395MHE8"/>
<feature type="compositionally biased region" description="Polar residues" evidence="14">
    <location>
        <begin position="626"/>
        <end position="635"/>
    </location>
</feature>
<evidence type="ECO:0000256" key="6">
    <source>
        <dbReference type="ARBA" id="ARBA00022723"/>
    </source>
</evidence>
<feature type="region of interest" description="Disordered" evidence="14">
    <location>
        <begin position="586"/>
        <end position="635"/>
    </location>
</feature>
<evidence type="ECO:0000256" key="14">
    <source>
        <dbReference type="SAM" id="MobiDB-lite"/>
    </source>
</evidence>
<feature type="binding site" evidence="13">
    <location>
        <position position="103"/>
    </location>
    <ligand>
        <name>Mg(2+)</name>
        <dbReference type="ChEBI" id="CHEBI:18420"/>
        <label>1</label>
        <note>catalytic</note>
    </ligand>
</feature>
<dbReference type="GO" id="GO:0005634">
    <property type="term" value="C:nucleus"/>
    <property type="evidence" value="ECO:0007669"/>
    <property type="project" value="UniProtKB-SubCell"/>
</dbReference>
<dbReference type="PANTHER" id="PTHR10682">
    <property type="entry name" value="POLY A POLYMERASE"/>
    <property type="match status" value="1"/>
</dbReference>
<evidence type="ECO:0000256" key="4">
    <source>
        <dbReference type="ARBA" id="ARBA00022664"/>
    </source>
</evidence>
<feature type="binding site" evidence="13">
    <location>
        <position position="101"/>
    </location>
    <ligand>
        <name>Mg(2+)</name>
        <dbReference type="ChEBI" id="CHEBI:18420"/>
        <label>1</label>
        <note>catalytic</note>
    </ligand>
</feature>
<reference evidence="18 19" key="1">
    <citation type="journal article" date="2018" name="PLoS Pathog.">
        <title>Evolution of structural diversity of trichothecenes, a family of toxins produced by plant pathogenic and entomopathogenic fungi.</title>
        <authorList>
            <person name="Proctor R.H."/>
            <person name="McCormick S.P."/>
            <person name="Kim H.S."/>
            <person name="Cardoza R.E."/>
            <person name="Stanley A.M."/>
            <person name="Lindo L."/>
            <person name="Kelly A."/>
            <person name="Brown D.W."/>
            <person name="Lee T."/>
            <person name="Vaughan M.M."/>
            <person name="Alexander N.J."/>
            <person name="Busman M."/>
            <person name="Gutierrez S."/>
        </authorList>
    </citation>
    <scope>NUCLEOTIDE SEQUENCE [LARGE SCALE GENOMIC DNA]</scope>
    <source>
        <strain evidence="18 19">NRRL 13405</strain>
    </source>
</reference>
<evidence type="ECO:0000313" key="18">
    <source>
        <dbReference type="EMBL" id="RFN47190.1"/>
    </source>
</evidence>
<dbReference type="Gene3D" id="1.10.1410.10">
    <property type="match status" value="1"/>
</dbReference>
<gene>
    <name evidence="18" type="ORF">FIE12Z_8563</name>
</gene>
<evidence type="ECO:0000256" key="9">
    <source>
        <dbReference type="ARBA" id="ARBA00022842"/>
    </source>
</evidence>
<dbReference type="OrthoDB" id="412748at2759"/>
<feature type="binding site" evidence="12">
    <location>
        <position position="220"/>
    </location>
    <ligand>
        <name>ATP</name>
        <dbReference type="ChEBI" id="CHEBI:30616"/>
    </ligand>
</feature>
<feature type="binding site" evidence="12">
    <location>
        <position position="158"/>
    </location>
    <ligand>
        <name>ATP</name>
        <dbReference type="ChEBI" id="CHEBI:30616"/>
    </ligand>
</feature>
<dbReference type="AlphaFoldDB" id="A0A395MHE8"/>
<feature type="binding site" evidence="13">
    <location>
        <position position="103"/>
    </location>
    <ligand>
        <name>Mg(2+)</name>
        <dbReference type="ChEBI" id="CHEBI:18420"/>
        <label>2</label>
        <note>catalytic</note>
    </ligand>
</feature>
<evidence type="ECO:0000313" key="19">
    <source>
        <dbReference type="Proteomes" id="UP000265631"/>
    </source>
</evidence>
<organism evidence="18 19">
    <name type="scientific">Fusarium flagelliforme</name>
    <dbReference type="NCBI Taxonomy" id="2675880"/>
    <lineage>
        <taxon>Eukaryota</taxon>
        <taxon>Fungi</taxon>
        <taxon>Dikarya</taxon>
        <taxon>Ascomycota</taxon>
        <taxon>Pezizomycotina</taxon>
        <taxon>Sordariomycetes</taxon>
        <taxon>Hypocreomycetidae</taxon>
        <taxon>Hypocreales</taxon>
        <taxon>Nectriaceae</taxon>
        <taxon>Fusarium</taxon>
        <taxon>Fusarium incarnatum-equiseti species complex</taxon>
    </lineage>
</organism>
<evidence type="ECO:0000256" key="12">
    <source>
        <dbReference type="PIRSR" id="PIRSR018425-1"/>
    </source>
</evidence>
<dbReference type="PIRSF" id="PIRSF018425">
    <property type="entry name" value="PolyA_polymerase"/>
    <property type="match status" value="1"/>
</dbReference>
<dbReference type="SUPFAM" id="SSF81631">
    <property type="entry name" value="PAP/OAS1 substrate-binding domain"/>
    <property type="match status" value="1"/>
</dbReference>
<keyword evidence="7 11" id="KW-0547">Nucleotide-binding</keyword>
<dbReference type="SUPFAM" id="SSF55003">
    <property type="entry name" value="PAP/Archaeal CCA-adding enzyme, C-terminal domain"/>
    <property type="match status" value="1"/>
</dbReference>
<dbReference type="Proteomes" id="UP000265631">
    <property type="component" value="Unassembled WGS sequence"/>
</dbReference>
<dbReference type="Pfam" id="PF04928">
    <property type="entry name" value="PAP_central"/>
    <property type="match status" value="1"/>
</dbReference>
<comment type="caution">
    <text evidence="18">The sequence shown here is derived from an EMBL/GenBank/DDBJ whole genome shotgun (WGS) entry which is preliminary data.</text>
</comment>
<evidence type="ECO:0000256" key="5">
    <source>
        <dbReference type="ARBA" id="ARBA00022679"/>
    </source>
</evidence>
<feature type="binding site" evidence="12">
    <location>
        <begin position="238"/>
        <end position="239"/>
    </location>
    <ligand>
        <name>ATP</name>
        <dbReference type="ChEBI" id="CHEBI:30616"/>
    </ligand>
</feature>
<keyword evidence="6 13" id="KW-0479">Metal-binding</keyword>
<evidence type="ECO:0000256" key="7">
    <source>
        <dbReference type="ARBA" id="ARBA00022741"/>
    </source>
</evidence>
<dbReference type="InterPro" id="IPR007012">
    <property type="entry name" value="PolA_pol_cen_dom"/>
</dbReference>
<feature type="domain" description="Poly(A) polymerase RNA-binding" evidence="15">
    <location>
        <begin position="358"/>
        <end position="601"/>
    </location>
</feature>
<keyword evidence="4 11" id="KW-0507">mRNA processing</keyword>
<dbReference type="InterPro" id="IPR011068">
    <property type="entry name" value="NuclTrfase_I-like_C"/>
</dbReference>
<dbReference type="FunFam" id="1.10.1410.10:FF:000001">
    <property type="entry name" value="Putative poly(A) polymerase gamma"/>
    <property type="match status" value="1"/>
</dbReference>
<dbReference type="GO" id="GO:0006397">
    <property type="term" value="P:mRNA processing"/>
    <property type="evidence" value="ECO:0007669"/>
    <property type="project" value="UniProtKB-KW"/>
</dbReference>
<dbReference type="GO" id="GO:0003723">
    <property type="term" value="F:RNA binding"/>
    <property type="evidence" value="ECO:0007669"/>
    <property type="project" value="UniProtKB-UniRule"/>
</dbReference>
<dbReference type="EMBL" id="PXXK01000268">
    <property type="protein sequence ID" value="RFN47190.1"/>
    <property type="molecule type" value="Genomic_DNA"/>
</dbReference>
<feature type="binding site" evidence="13">
    <location>
        <position position="101"/>
    </location>
    <ligand>
        <name>Mg(2+)</name>
        <dbReference type="ChEBI" id="CHEBI:18420"/>
        <label>2</label>
        <note>catalytic</note>
    </ligand>
</feature>
<accession>A0A395MHE8</accession>
<keyword evidence="9 13" id="KW-0460">Magnesium</keyword>
<evidence type="ECO:0000256" key="3">
    <source>
        <dbReference type="ARBA" id="ARBA00010912"/>
    </source>
</evidence>
<feature type="binding site" evidence="13">
    <location>
        <position position="158"/>
    </location>
    <ligand>
        <name>Mg(2+)</name>
        <dbReference type="ChEBI" id="CHEBI:18420"/>
        <label>2</label>
        <note>catalytic</note>
    </ligand>
</feature>
<feature type="compositionally biased region" description="Polar residues" evidence="14">
    <location>
        <begin position="509"/>
        <end position="518"/>
    </location>
</feature>
<dbReference type="EC" id="2.7.7.19" evidence="11"/>
<feature type="region of interest" description="Disordered" evidence="14">
    <location>
        <begin position="493"/>
        <end position="527"/>
    </location>
</feature>
<dbReference type="Gene3D" id="3.30.460.10">
    <property type="entry name" value="Beta Polymerase, domain 2"/>
    <property type="match status" value="1"/>
</dbReference>
<dbReference type="GO" id="GO:0046872">
    <property type="term" value="F:metal ion binding"/>
    <property type="evidence" value="ECO:0007669"/>
    <property type="project" value="UniProtKB-KW"/>
</dbReference>
<comment type="function">
    <text evidence="11">Polymerase that creates the 3'-poly(A) tail of mRNA's.</text>
</comment>
<evidence type="ECO:0000256" key="2">
    <source>
        <dbReference type="ARBA" id="ARBA00004123"/>
    </source>
</evidence>
<evidence type="ECO:0000259" key="17">
    <source>
        <dbReference type="Pfam" id="PF20750"/>
    </source>
</evidence>
<dbReference type="Pfam" id="PF20750">
    <property type="entry name" value="PAP_NTPase"/>
    <property type="match status" value="1"/>
</dbReference>
<keyword evidence="5 11" id="KW-0808">Transferase</keyword>
<dbReference type="PANTHER" id="PTHR10682:SF10">
    <property type="entry name" value="POLYNUCLEOTIDE ADENYLYLTRANSFERASE"/>
    <property type="match status" value="1"/>
</dbReference>
<name>A0A395MHE8_9HYPO</name>
<evidence type="ECO:0000256" key="8">
    <source>
        <dbReference type="ARBA" id="ARBA00022840"/>
    </source>
</evidence>
<dbReference type="GO" id="GO:0031123">
    <property type="term" value="P:RNA 3'-end processing"/>
    <property type="evidence" value="ECO:0007669"/>
    <property type="project" value="InterPro"/>
</dbReference>
<comment type="cofactor">
    <cofactor evidence="13">
        <name>Mg(2+)</name>
        <dbReference type="ChEBI" id="CHEBI:18420"/>
    </cofactor>
    <text evidence="13">Binds 2 magnesium ions. Also active with manganese.</text>
</comment>
<dbReference type="Pfam" id="PF04926">
    <property type="entry name" value="PAP_RNA-bind"/>
    <property type="match status" value="1"/>
</dbReference>
<dbReference type="InterPro" id="IPR048840">
    <property type="entry name" value="PolA_pol_NTPase"/>
</dbReference>
<comment type="similarity">
    <text evidence="3 11">Belongs to the poly(A) polymerase family.</text>
</comment>
<evidence type="ECO:0000256" key="10">
    <source>
        <dbReference type="ARBA" id="ARBA00023242"/>
    </source>
</evidence>
<dbReference type="InterPro" id="IPR007010">
    <property type="entry name" value="PolA_pol_RNA-bd_dom"/>
</dbReference>
<dbReference type="FunFam" id="3.30.460.10:FF:000002">
    <property type="entry name" value="Poly(A) polymerase alpha, putative"/>
    <property type="match status" value="1"/>
</dbReference>
<evidence type="ECO:0000256" key="1">
    <source>
        <dbReference type="ARBA" id="ARBA00001936"/>
    </source>
</evidence>
<comment type="cofactor">
    <cofactor evidence="1">
        <name>Mn(2+)</name>
        <dbReference type="ChEBI" id="CHEBI:29035"/>
    </cofactor>
</comment>
<comment type="subcellular location">
    <subcellularLocation>
        <location evidence="2 11">Nucleus</location>
    </subcellularLocation>
</comment>
<evidence type="ECO:0000259" key="16">
    <source>
        <dbReference type="Pfam" id="PF04928"/>
    </source>
</evidence>
<dbReference type="CDD" id="cd05402">
    <property type="entry name" value="NT_PAP_TUTase"/>
    <property type="match status" value="1"/>
</dbReference>
<dbReference type="Gene3D" id="3.30.70.590">
    <property type="entry name" value="Poly(A) polymerase predicted RNA binding domain"/>
    <property type="match status" value="1"/>
</dbReference>
<feature type="binding site" evidence="12">
    <location>
        <position position="229"/>
    </location>
    <ligand>
        <name>ATP</name>
        <dbReference type="ChEBI" id="CHEBI:30616"/>
    </ligand>
</feature>